<dbReference type="AlphaFoldDB" id="A0A6J4TKF1"/>
<feature type="compositionally biased region" description="Basic and acidic residues" evidence="1">
    <location>
        <begin position="37"/>
        <end position="47"/>
    </location>
</feature>
<organism evidence="2">
    <name type="scientific">uncultured Solirubrobacteraceae bacterium</name>
    <dbReference type="NCBI Taxonomy" id="1162706"/>
    <lineage>
        <taxon>Bacteria</taxon>
        <taxon>Bacillati</taxon>
        <taxon>Actinomycetota</taxon>
        <taxon>Thermoleophilia</taxon>
        <taxon>Solirubrobacterales</taxon>
        <taxon>Solirubrobacteraceae</taxon>
        <taxon>environmental samples</taxon>
    </lineage>
</organism>
<protein>
    <submittedName>
        <fullName evidence="2">Uncharacterized protein</fullName>
    </submittedName>
</protein>
<feature type="non-terminal residue" evidence="2">
    <location>
        <position position="1"/>
    </location>
</feature>
<feature type="compositionally biased region" description="Basic residues" evidence="1">
    <location>
        <begin position="1"/>
        <end position="27"/>
    </location>
</feature>
<feature type="non-terminal residue" evidence="2">
    <location>
        <position position="47"/>
    </location>
</feature>
<proteinExistence type="predicted"/>
<accession>A0A6J4TKF1</accession>
<reference evidence="2" key="1">
    <citation type="submission" date="2020-02" db="EMBL/GenBank/DDBJ databases">
        <authorList>
            <person name="Meier V. D."/>
        </authorList>
    </citation>
    <scope>NUCLEOTIDE SEQUENCE</scope>
    <source>
        <strain evidence="2">AVDCRST_MAG85</strain>
    </source>
</reference>
<evidence type="ECO:0000313" key="2">
    <source>
        <dbReference type="EMBL" id="CAA9525491.1"/>
    </source>
</evidence>
<dbReference type="EMBL" id="CADCVT010000351">
    <property type="protein sequence ID" value="CAA9525491.1"/>
    <property type="molecule type" value="Genomic_DNA"/>
</dbReference>
<feature type="region of interest" description="Disordered" evidence="1">
    <location>
        <begin position="1"/>
        <end position="47"/>
    </location>
</feature>
<name>A0A6J4TKF1_9ACTN</name>
<sequence length="47" mass="5366">GRTLPRRARRQPARRPSHAGRRARARRLPPPAQGRARRGDPRPPGRL</sequence>
<evidence type="ECO:0000256" key="1">
    <source>
        <dbReference type="SAM" id="MobiDB-lite"/>
    </source>
</evidence>
<gene>
    <name evidence="2" type="ORF">AVDCRST_MAG85-3197</name>
</gene>